<protein>
    <submittedName>
        <fullName evidence="1">Uncharacterized protein</fullName>
    </submittedName>
</protein>
<dbReference type="Proteomes" id="UP000480222">
    <property type="component" value="Unassembled WGS sequence"/>
</dbReference>
<sequence>MTATVILVAAAIILALQVKKNPHKKWKETPHPSYREQIRALRAATQQLR</sequence>
<proteinExistence type="predicted"/>
<organism evidence="1 2">
    <name type="scientific">Corynebacterium diphtheriae</name>
    <dbReference type="NCBI Taxonomy" id="1717"/>
    <lineage>
        <taxon>Bacteria</taxon>
        <taxon>Bacillati</taxon>
        <taxon>Actinomycetota</taxon>
        <taxon>Actinomycetes</taxon>
        <taxon>Mycobacteriales</taxon>
        <taxon>Corynebacteriaceae</taxon>
        <taxon>Corynebacterium</taxon>
    </lineage>
</organism>
<comment type="caution">
    <text evidence="1">The sequence shown here is derived from an EMBL/GenBank/DDBJ whole genome shotgun (WGS) entry which is preliminary data.</text>
</comment>
<accession>A0A811G159</accession>
<name>A0A811G159_CORDP</name>
<evidence type="ECO:0000313" key="1">
    <source>
        <dbReference type="EMBL" id="CAB0583254.1"/>
    </source>
</evidence>
<dbReference type="AlphaFoldDB" id="A0A811G159"/>
<reference evidence="1 2" key="1">
    <citation type="submission" date="2020-02" db="EMBL/GenBank/DDBJ databases">
        <authorList>
            <person name="Brisse S."/>
        </authorList>
    </citation>
    <scope>NUCLEOTIDE SEQUENCE [LARGE SCALE GENOMIC DNA]</scope>
    <source>
        <strain evidence="1">CIP107547</strain>
    </source>
</reference>
<gene>
    <name evidence="1" type="ORF">CIP107547_00350</name>
</gene>
<dbReference type="EMBL" id="CADDAV010000003">
    <property type="protein sequence ID" value="CAB0583254.1"/>
    <property type="molecule type" value="Genomic_DNA"/>
</dbReference>
<evidence type="ECO:0000313" key="2">
    <source>
        <dbReference type="Proteomes" id="UP000480222"/>
    </source>
</evidence>
<dbReference type="RefSeq" id="WP_016830476.1">
    <property type="nucleotide sequence ID" value="NZ_LR134538.1"/>
</dbReference>